<feature type="coiled-coil region" evidence="1">
    <location>
        <begin position="36"/>
        <end position="104"/>
    </location>
</feature>
<sequence length="124" mass="14318">MSQTKSWAAKRKKVQIDEEKDDESTSQIRLSKPYVKQLENELIVNLKNRVTDLENQLVTYKNYSKSFLNQDDLIKELASKIAQIEEKNQTIVELTETVNTLRKENSMLVDPNKNDNASPISADF</sequence>
<reference evidence="3 4" key="1">
    <citation type="submission" date="2018-06" db="EMBL/GenBank/DDBJ databases">
        <title>Comparative genomics reveals the genomic features of Rhizophagus irregularis, R. cerebriforme, R. diaphanum and Gigaspora rosea, and their symbiotic lifestyle signature.</title>
        <authorList>
            <person name="Morin E."/>
            <person name="San Clemente H."/>
            <person name="Chen E.C.H."/>
            <person name="De La Providencia I."/>
            <person name="Hainaut M."/>
            <person name="Kuo A."/>
            <person name="Kohler A."/>
            <person name="Murat C."/>
            <person name="Tang N."/>
            <person name="Roy S."/>
            <person name="Loubradou J."/>
            <person name="Henrissat B."/>
            <person name="Grigoriev I.V."/>
            <person name="Corradi N."/>
            <person name="Roux C."/>
            <person name="Martin F.M."/>
        </authorList>
    </citation>
    <scope>NUCLEOTIDE SEQUENCE [LARGE SCALE GENOMIC DNA]</scope>
    <source>
        <strain evidence="3 4">DAOM 194757</strain>
    </source>
</reference>
<organism evidence="3 4">
    <name type="scientific">Gigaspora rosea</name>
    <dbReference type="NCBI Taxonomy" id="44941"/>
    <lineage>
        <taxon>Eukaryota</taxon>
        <taxon>Fungi</taxon>
        <taxon>Fungi incertae sedis</taxon>
        <taxon>Mucoromycota</taxon>
        <taxon>Glomeromycotina</taxon>
        <taxon>Glomeromycetes</taxon>
        <taxon>Diversisporales</taxon>
        <taxon>Gigasporaceae</taxon>
        <taxon>Gigaspora</taxon>
    </lineage>
</organism>
<keyword evidence="1" id="KW-0175">Coiled coil</keyword>
<accession>A0A397VV60</accession>
<name>A0A397VV60_9GLOM</name>
<proteinExistence type="predicted"/>
<dbReference type="EMBL" id="QKWP01000239">
    <property type="protein sequence ID" value="RIB23903.1"/>
    <property type="molecule type" value="Genomic_DNA"/>
</dbReference>
<protein>
    <submittedName>
        <fullName evidence="3">Uncharacterized protein</fullName>
    </submittedName>
</protein>
<dbReference type="Proteomes" id="UP000266673">
    <property type="component" value="Unassembled WGS sequence"/>
</dbReference>
<evidence type="ECO:0000256" key="2">
    <source>
        <dbReference type="SAM" id="MobiDB-lite"/>
    </source>
</evidence>
<gene>
    <name evidence="3" type="ORF">C2G38_2032336</name>
</gene>
<evidence type="ECO:0000313" key="3">
    <source>
        <dbReference type="EMBL" id="RIB23903.1"/>
    </source>
</evidence>
<evidence type="ECO:0000313" key="4">
    <source>
        <dbReference type="Proteomes" id="UP000266673"/>
    </source>
</evidence>
<feature type="region of interest" description="Disordered" evidence="2">
    <location>
        <begin position="1"/>
        <end position="27"/>
    </location>
</feature>
<evidence type="ECO:0000256" key="1">
    <source>
        <dbReference type="SAM" id="Coils"/>
    </source>
</evidence>
<comment type="caution">
    <text evidence="3">The sequence shown here is derived from an EMBL/GenBank/DDBJ whole genome shotgun (WGS) entry which is preliminary data.</text>
</comment>
<dbReference type="AlphaFoldDB" id="A0A397VV60"/>
<keyword evidence="4" id="KW-1185">Reference proteome</keyword>